<keyword evidence="3" id="KW-1185">Reference proteome</keyword>
<dbReference type="Pfam" id="PF04646">
    <property type="entry name" value="DUF604"/>
    <property type="match status" value="1"/>
</dbReference>
<dbReference type="InterPro" id="IPR006740">
    <property type="entry name" value="DUF604"/>
</dbReference>
<accession>A0ABD3AI97</accession>
<dbReference type="FunFam" id="3.90.550.50:FF:000061">
    <property type="entry name" value="AT4g00300 protein"/>
    <property type="match status" value="1"/>
</dbReference>
<reference evidence="2 3" key="1">
    <citation type="submission" date="2024-11" db="EMBL/GenBank/DDBJ databases">
        <title>A near-complete genome assembly of Cinchona calisaya.</title>
        <authorList>
            <person name="Lian D.C."/>
            <person name="Zhao X.W."/>
            <person name="Wei L."/>
        </authorList>
    </citation>
    <scope>NUCLEOTIDE SEQUENCE [LARGE SCALE GENOMIC DNA]</scope>
    <source>
        <tissue evidence="2">Nenye</tissue>
    </source>
</reference>
<dbReference type="EMBL" id="JBJUIK010000004">
    <property type="protein sequence ID" value="KAL3529923.1"/>
    <property type="molecule type" value="Genomic_DNA"/>
</dbReference>
<dbReference type="AlphaFoldDB" id="A0ABD3AI97"/>
<evidence type="ECO:0000256" key="1">
    <source>
        <dbReference type="SAM" id="Phobius"/>
    </source>
</evidence>
<name>A0ABD3AI97_9GENT</name>
<keyword evidence="1" id="KW-0812">Transmembrane</keyword>
<gene>
    <name evidence="2" type="ORF">ACH5RR_009245</name>
</gene>
<comment type="caution">
    <text evidence="2">The sequence shown here is derived from an EMBL/GenBank/DDBJ whole genome shotgun (WGS) entry which is preliminary data.</text>
</comment>
<proteinExistence type="predicted"/>
<sequence>MSTKFATNSSSIVESLSQIGRLVSLLKILLICMVILYSCFVLYSVNQPKQTEADSLSVSRTEKNPLQSKVTDSPTNISHLIFAILGSEGAWHHRKGYGEAWWRPNVTRGFLYLDAAPNGDLLPWSSASPPYRVSENLDKLIKKITPAVPRIIRLVHTIVEVFREADKKGFRWLVIGDDDTVFFVDNLVDVLSKYDHTNYYYIGCQSDYVKSNFWFSFNMGFGGAGIALSYPLAKALAKDMDACIRRYAHMNTFDIITMFCISDIGVNLSPHKGLHQVDMNGDISGYLSAHLKTPLLSLHHFDEVQPIFPGMDRAAAIQHLMKAADVDQSRLLQQTICYHRKHRWSISISWGYSVNVYERIIPRSWLQIAIETFQTWVAPNKDPPHFMFNTRFAENDPCETPHVFFFESIQMMPGNVILTSYYRARPRELPPCFASLPADYLSHVHVYSPATKRTKMNRCECCDISYAEGAKNAVVKFRECMPDEILA</sequence>
<dbReference type="Proteomes" id="UP001630127">
    <property type="component" value="Unassembled WGS sequence"/>
</dbReference>
<dbReference type="PANTHER" id="PTHR10811">
    <property type="entry name" value="FRINGE-RELATED"/>
    <property type="match status" value="1"/>
</dbReference>
<dbReference type="Gene3D" id="3.90.550.50">
    <property type="match status" value="1"/>
</dbReference>
<evidence type="ECO:0000313" key="2">
    <source>
        <dbReference type="EMBL" id="KAL3529923.1"/>
    </source>
</evidence>
<protein>
    <submittedName>
        <fullName evidence="2">Uncharacterized protein</fullName>
    </submittedName>
</protein>
<keyword evidence="1" id="KW-0472">Membrane</keyword>
<evidence type="ECO:0000313" key="3">
    <source>
        <dbReference type="Proteomes" id="UP001630127"/>
    </source>
</evidence>
<feature type="transmembrane region" description="Helical" evidence="1">
    <location>
        <begin position="25"/>
        <end position="45"/>
    </location>
</feature>
<keyword evidence="1" id="KW-1133">Transmembrane helix</keyword>
<organism evidence="2 3">
    <name type="scientific">Cinchona calisaya</name>
    <dbReference type="NCBI Taxonomy" id="153742"/>
    <lineage>
        <taxon>Eukaryota</taxon>
        <taxon>Viridiplantae</taxon>
        <taxon>Streptophyta</taxon>
        <taxon>Embryophyta</taxon>
        <taxon>Tracheophyta</taxon>
        <taxon>Spermatophyta</taxon>
        <taxon>Magnoliopsida</taxon>
        <taxon>eudicotyledons</taxon>
        <taxon>Gunneridae</taxon>
        <taxon>Pentapetalae</taxon>
        <taxon>asterids</taxon>
        <taxon>lamiids</taxon>
        <taxon>Gentianales</taxon>
        <taxon>Rubiaceae</taxon>
        <taxon>Cinchonoideae</taxon>
        <taxon>Cinchoneae</taxon>
        <taxon>Cinchona</taxon>
    </lineage>
</organism>